<accession>A0AA37ZEP3</accession>
<comment type="caution">
    <text evidence="1">The sequence shown here is derived from an EMBL/GenBank/DDBJ whole genome shotgun (WGS) entry which is preliminary data.</text>
</comment>
<name>A0AA37ZEP3_9ENTR</name>
<reference evidence="1" key="2">
    <citation type="submission" date="2020-11" db="EMBL/GenBank/DDBJ databases">
        <authorList>
            <consortium name="NCBI Pathogen Detection Project"/>
        </authorList>
    </citation>
    <scope>NUCLEOTIDE SEQUENCE</scope>
    <source>
        <strain evidence="1">RS189</strain>
    </source>
</reference>
<organism evidence="1 2">
    <name type="scientific">Citrobacter werkmanii</name>
    <dbReference type="NCBI Taxonomy" id="67827"/>
    <lineage>
        <taxon>Bacteria</taxon>
        <taxon>Pseudomonadati</taxon>
        <taxon>Pseudomonadota</taxon>
        <taxon>Gammaproteobacteria</taxon>
        <taxon>Enterobacterales</taxon>
        <taxon>Enterobacteriaceae</taxon>
        <taxon>Citrobacter</taxon>
        <taxon>Citrobacter freundii complex</taxon>
    </lineage>
</organism>
<dbReference type="AlphaFoldDB" id="A0AA37ZEP3"/>
<evidence type="ECO:0000313" key="2">
    <source>
        <dbReference type="Proteomes" id="UP000867745"/>
    </source>
</evidence>
<sequence length="112" mass="12270">MSKFTKEQLATWADKLIEETRSDISISRTDAHAESYHAQLALLEIAQAALTAPDDIPPHVLDAMSEMCDGGFDAQGIWDLCRASTLPPEPCPRCGVVSHRPDGAHYCHPGRK</sequence>
<proteinExistence type="predicted"/>
<protein>
    <submittedName>
        <fullName evidence="1">Uncharacterized protein</fullName>
    </submittedName>
</protein>
<gene>
    <name evidence="1" type="ORF">JAW44_004599</name>
</gene>
<dbReference type="Proteomes" id="UP000867745">
    <property type="component" value="Unassembled WGS sequence"/>
</dbReference>
<evidence type="ECO:0000313" key="1">
    <source>
        <dbReference type="EMBL" id="HAT7594791.1"/>
    </source>
</evidence>
<reference evidence="1" key="1">
    <citation type="journal article" date="2018" name="Genome Biol.">
        <title>SKESA: strategic k-mer extension for scrupulous assemblies.</title>
        <authorList>
            <person name="Souvorov A."/>
            <person name="Agarwala R."/>
            <person name="Lipman D.J."/>
        </authorList>
    </citation>
    <scope>NUCLEOTIDE SEQUENCE</scope>
    <source>
        <strain evidence="1">RS189</strain>
    </source>
</reference>
<dbReference type="EMBL" id="DACUGV010000010">
    <property type="protein sequence ID" value="HAT7594791.1"/>
    <property type="molecule type" value="Genomic_DNA"/>
</dbReference>